<sequence length="298" mass="32710">MNAPHETITLNNGVTMPPIGLGVFQSPPEETSAAVEAALRTGYRHIDTAAGYLNERQVGEGIRRSGVDRSEVFVETKVWVSDYGYDETLHAFDKSAGKLGLDVIDLLILHQPMPQHFERTIGAYKALEQLLADGRVRAIGVSNFMPHHLADLRKQTTIVPAVNQVELHPYFTQPDVRAANAQHGIVTQAWSPIGGITFYPGYGDERRSVMQDETIKGIAAAHGKSPAQVMLRWHIQQGRSAIPKSVNPGRITQNFDVFDFTLNDDEIAGIDALNTDVRLGPSPDDVDPSTWGLEIPEA</sequence>
<comment type="similarity">
    <text evidence="1">Belongs to the aldo/keto reductase family.</text>
</comment>
<evidence type="ECO:0000313" key="8">
    <source>
        <dbReference type="EMBL" id="MCF1593544.1"/>
    </source>
</evidence>
<evidence type="ECO:0000256" key="1">
    <source>
        <dbReference type="ARBA" id="ARBA00007905"/>
    </source>
</evidence>
<accession>A0A9X1TKG3</accession>
<evidence type="ECO:0000256" key="6">
    <source>
        <dbReference type="PIRSR" id="PIRSR000097-3"/>
    </source>
</evidence>
<dbReference type="GO" id="GO:0016616">
    <property type="term" value="F:oxidoreductase activity, acting on the CH-OH group of donors, NAD or NADP as acceptor"/>
    <property type="evidence" value="ECO:0007669"/>
    <property type="project" value="UniProtKB-ARBA"/>
</dbReference>
<evidence type="ECO:0000256" key="3">
    <source>
        <dbReference type="ARBA" id="ARBA00023002"/>
    </source>
</evidence>
<evidence type="ECO:0000313" key="9">
    <source>
        <dbReference type="Proteomes" id="UP001139384"/>
    </source>
</evidence>
<dbReference type="PROSITE" id="PS00063">
    <property type="entry name" value="ALDOKETO_REDUCTASE_3"/>
    <property type="match status" value="1"/>
</dbReference>
<feature type="active site" description="Proton donor" evidence="4">
    <location>
        <position position="52"/>
    </location>
</feature>
<dbReference type="Pfam" id="PF00248">
    <property type="entry name" value="Aldo_ket_red"/>
    <property type="match status" value="1"/>
</dbReference>
<dbReference type="CDD" id="cd19127">
    <property type="entry name" value="AKR_AKR5B1"/>
    <property type="match status" value="1"/>
</dbReference>
<dbReference type="EMBL" id="JAKEIP010000020">
    <property type="protein sequence ID" value="MCF1593544.1"/>
    <property type="molecule type" value="Genomic_DNA"/>
</dbReference>
<name>A0A9X1TKG3_STRM4</name>
<dbReference type="FunFam" id="3.20.20.100:FF:000015">
    <property type="entry name" value="Oxidoreductase, aldo/keto reductase family"/>
    <property type="match status" value="1"/>
</dbReference>
<dbReference type="PANTHER" id="PTHR43827:SF3">
    <property type="entry name" value="NADP-DEPENDENT OXIDOREDUCTASE DOMAIN-CONTAINING PROTEIN"/>
    <property type="match status" value="1"/>
</dbReference>
<dbReference type="AlphaFoldDB" id="A0A9X1TKG3"/>
<dbReference type="Gene3D" id="3.20.20.100">
    <property type="entry name" value="NADP-dependent oxidoreductase domain"/>
    <property type="match status" value="1"/>
</dbReference>
<feature type="binding site" evidence="5">
    <location>
        <position position="110"/>
    </location>
    <ligand>
        <name>substrate</name>
    </ligand>
</feature>
<dbReference type="PROSITE" id="PS00062">
    <property type="entry name" value="ALDOKETO_REDUCTASE_2"/>
    <property type="match status" value="1"/>
</dbReference>
<dbReference type="PANTHER" id="PTHR43827">
    <property type="entry name" value="2,5-DIKETO-D-GLUCONIC ACID REDUCTASE"/>
    <property type="match status" value="1"/>
</dbReference>
<dbReference type="SUPFAM" id="SSF51430">
    <property type="entry name" value="NAD(P)-linked oxidoreductase"/>
    <property type="match status" value="1"/>
</dbReference>
<evidence type="ECO:0000256" key="5">
    <source>
        <dbReference type="PIRSR" id="PIRSR000097-2"/>
    </source>
</evidence>
<dbReference type="PRINTS" id="PR00069">
    <property type="entry name" value="ALDKETRDTASE"/>
</dbReference>
<dbReference type="RefSeq" id="WP_234761834.1">
    <property type="nucleotide sequence ID" value="NZ_JAKEIP010000020.1"/>
</dbReference>
<evidence type="ECO:0000259" key="7">
    <source>
        <dbReference type="Pfam" id="PF00248"/>
    </source>
</evidence>
<dbReference type="InterPro" id="IPR023210">
    <property type="entry name" value="NADP_OxRdtase_dom"/>
</dbReference>
<dbReference type="PIRSF" id="PIRSF000097">
    <property type="entry name" value="AKR"/>
    <property type="match status" value="1"/>
</dbReference>
<feature type="site" description="Lowers pKa of active site Tyr" evidence="6">
    <location>
        <position position="77"/>
    </location>
</feature>
<dbReference type="InterPro" id="IPR018170">
    <property type="entry name" value="Aldo/ket_reductase_CS"/>
</dbReference>
<keyword evidence="2" id="KW-0521">NADP</keyword>
<protein>
    <submittedName>
        <fullName evidence="8">Aldo/keto reductase</fullName>
    </submittedName>
</protein>
<evidence type="ECO:0000256" key="4">
    <source>
        <dbReference type="PIRSR" id="PIRSR000097-1"/>
    </source>
</evidence>
<keyword evidence="3" id="KW-0560">Oxidoreductase</keyword>
<dbReference type="InterPro" id="IPR020471">
    <property type="entry name" value="AKR"/>
</dbReference>
<evidence type="ECO:0000256" key="2">
    <source>
        <dbReference type="ARBA" id="ARBA00022857"/>
    </source>
</evidence>
<dbReference type="Proteomes" id="UP001139384">
    <property type="component" value="Unassembled WGS sequence"/>
</dbReference>
<dbReference type="PROSITE" id="PS00798">
    <property type="entry name" value="ALDOKETO_REDUCTASE_1"/>
    <property type="match status" value="1"/>
</dbReference>
<reference evidence="8" key="1">
    <citation type="submission" date="2022-01" db="EMBL/GenBank/DDBJ databases">
        <title>Draft Genome Sequences of Seven Type Strains of the Genus Streptomyces.</title>
        <authorList>
            <person name="Aziz S."/>
            <person name="Coretto E."/>
            <person name="Chronakova A."/>
            <person name="Sproer C."/>
            <person name="Huber K."/>
            <person name="Nouioui I."/>
            <person name="Gross H."/>
        </authorList>
    </citation>
    <scope>NUCLEOTIDE SEQUENCE</scope>
    <source>
        <strain evidence="8">DSM 103493</strain>
    </source>
</reference>
<feature type="domain" description="NADP-dependent oxidoreductase" evidence="7">
    <location>
        <begin position="25"/>
        <end position="274"/>
    </location>
</feature>
<dbReference type="InterPro" id="IPR036812">
    <property type="entry name" value="NAD(P)_OxRdtase_dom_sf"/>
</dbReference>
<comment type="caution">
    <text evidence="8">The sequence shown here is derived from an EMBL/GenBank/DDBJ whole genome shotgun (WGS) entry which is preliminary data.</text>
</comment>
<gene>
    <name evidence="8" type="ORF">L0P92_08185</name>
</gene>
<proteinExistence type="inferred from homology"/>
<keyword evidence="9" id="KW-1185">Reference proteome</keyword>
<organism evidence="8 9">
    <name type="scientific">Streptomyces muensis</name>
    <dbReference type="NCBI Taxonomy" id="1077944"/>
    <lineage>
        <taxon>Bacteria</taxon>
        <taxon>Bacillati</taxon>
        <taxon>Actinomycetota</taxon>
        <taxon>Actinomycetes</taxon>
        <taxon>Kitasatosporales</taxon>
        <taxon>Streptomycetaceae</taxon>
        <taxon>Streptomyces</taxon>
    </lineage>
</organism>